<dbReference type="Gene3D" id="1.10.1530.10">
    <property type="match status" value="1"/>
</dbReference>
<keyword evidence="2" id="KW-0560">Oxidoreductase</keyword>
<dbReference type="InterPro" id="IPR003767">
    <property type="entry name" value="Malate/L-lactate_DH-like"/>
</dbReference>
<dbReference type="OrthoDB" id="9769447at2"/>
<dbReference type="RefSeq" id="WP_083052245.1">
    <property type="nucleotide sequence ID" value="NZ_MWQY01000020.1"/>
</dbReference>
<dbReference type="InterPro" id="IPR036111">
    <property type="entry name" value="Mal/L-sulfo/L-lacto_DH-like_sf"/>
</dbReference>
<dbReference type="Pfam" id="PF02615">
    <property type="entry name" value="Ldh_2"/>
    <property type="match status" value="1"/>
</dbReference>
<dbReference type="InterPro" id="IPR043144">
    <property type="entry name" value="Mal/L-sulf/L-lact_DH-like_ah"/>
</dbReference>
<dbReference type="InterPro" id="IPR043143">
    <property type="entry name" value="Mal/L-sulf/L-lact_DH-like_NADP"/>
</dbReference>
<name>A0A1Y1RVX5_9SPIO</name>
<protein>
    <recommendedName>
        <fullName evidence="5">Lactate dehydrogenase</fullName>
    </recommendedName>
</protein>
<organism evidence="3 4">
    <name type="scientific">Marispirochaeta aestuarii</name>
    <dbReference type="NCBI Taxonomy" id="1963862"/>
    <lineage>
        <taxon>Bacteria</taxon>
        <taxon>Pseudomonadati</taxon>
        <taxon>Spirochaetota</taxon>
        <taxon>Spirochaetia</taxon>
        <taxon>Spirochaetales</taxon>
        <taxon>Spirochaetaceae</taxon>
        <taxon>Marispirochaeta</taxon>
    </lineage>
</organism>
<dbReference type="GO" id="GO:0016491">
    <property type="term" value="F:oxidoreductase activity"/>
    <property type="evidence" value="ECO:0007669"/>
    <property type="project" value="UniProtKB-KW"/>
</dbReference>
<gene>
    <name evidence="3" type="ORF">B4O97_15600</name>
</gene>
<dbReference type="Proteomes" id="UP000192343">
    <property type="component" value="Unassembled WGS sequence"/>
</dbReference>
<comment type="caution">
    <text evidence="3">The sequence shown here is derived from an EMBL/GenBank/DDBJ whole genome shotgun (WGS) entry which is preliminary data.</text>
</comment>
<sequence length="351" mass="37827">MDKDIMVQPDVLRRFIADLFRKGGMNGPDADFTADCLVKTNLWGVDSHGVLRVPVYLKRVISGAVNPTPEIKSLLPSSGPVALLDGDGGMGFVLGRAGMEKAIEQAKTFGIGMTLVRNSNHFGAAALYARLAVEAGLIGIASTNVIPNIGMKGNTKPSTGNNPIAVAAPMTGDHPFVLDISLSAVAGGKLLLAAKKGEKIPTNWAVTKEGDETDDPQKGFEGFLLPVGMHKGFGLSLFVDLVTGVLSGGPFLHDLKSMYKNPDETSLTTHLFMTINPSFFLVKQDYEERITEWARMIRNTPMNDPNIHQIVPGEIECKNEQERKVSGIPVPVTLSEELKALAHQLKISFPL</sequence>
<dbReference type="Gene3D" id="3.30.1370.60">
    <property type="entry name" value="Hypothetical oxidoreductase yiak, domain 2"/>
    <property type="match status" value="1"/>
</dbReference>
<evidence type="ECO:0000256" key="1">
    <source>
        <dbReference type="ARBA" id="ARBA00006056"/>
    </source>
</evidence>
<dbReference type="AlphaFoldDB" id="A0A1Y1RVX5"/>
<evidence type="ECO:0000313" key="3">
    <source>
        <dbReference type="EMBL" id="ORC32720.1"/>
    </source>
</evidence>
<proteinExistence type="inferred from homology"/>
<keyword evidence="4" id="KW-1185">Reference proteome</keyword>
<comment type="similarity">
    <text evidence="1">Belongs to the LDH2/MDH2 oxidoreductase family.</text>
</comment>
<dbReference type="SUPFAM" id="SSF89733">
    <property type="entry name" value="L-sulfolactate dehydrogenase-like"/>
    <property type="match status" value="1"/>
</dbReference>
<dbReference type="EMBL" id="MWQY01000020">
    <property type="protein sequence ID" value="ORC32720.1"/>
    <property type="molecule type" value="Genomic_DNA"/>
</dbReference>
<reference evidence="3 4" key="1">
    <citation type="submission" date="2017-03" db="EMBL/GenBank/DDBJ databases">
        <title>Draft Genome sequence of Marispirochaeta sp. strain JC444.</title>
        <authorList>
            <person name="Shivani Y."/>
            <person name="Subhash Y."/>
            <person name="Sasikala C."/>
            <person name="Ramana C."/>
        </authorList>
    </citation>
    <scope>NUCLEOTIDE SEQUENCE [LARGE SCALE GENOMIC DNA]</scope>
    <source>
        <strain evidence="3 4">JC444</strain>
    </source>
</reference>
<dbReference type="PANTHER" id="PTHR11091">
    <property type="entry name" value="OXIDOREDUCTASE-RELATED"/>
    <property type="match status" value="1"/>
</dbReference>
<accession>A0A1Y1RVX5</accession>
<evidence type="ECO:0000313" key="4">
    <source>
        <dbReference type="Proteomes" id="UP000192343"/>
    </source>
</evidence>
<dbReference type="PANTHER" id="PTHR11091:SF0">
    <property type="entry name" value="MALATE DEHYDROGENASE"/>
    <property type="match status" value="1"/>
</dbReference>
<dbReference type="STRING" id="1963862.B4O97_15600"/>
<evidence type="ECO:0000256" key="2">
    <source>
        <dbReference type="ARBA" id="ARBA00023002"/>
    </source>
</evidence>
<evidence type="ECO:0008006" key="5">
    <source>
        <dbReference type="Google" id="ProtNLM"/>
    </source>
</evidence>